<dbReference type="GO" id="GO:0007219">
    <property type="term" value="P:Notch signaling pathway"/>
    <property type="evidence" value="ECO:0007669"/>
    <property type="project" value="UniProtKB-KW"/>
</dbReference>
<dbReference type="InterPro" id="IPR041084">
    <property type="entry name" value="Ncstrn_small"/>
</dbReference>
<dbReference type="Gene3D" id="3.40.630.10">
    <property type="entry name" value="Zn peptidases"/>
    <property type="match status" value="1"/>
</dbReference>
<evidence type="ECO:0000256" key="5">
    <source>
        <dbReference type="ARBA" id="ARBA00022729"/>
    </source>
</evidence>
<comment type="similarity">
    <text evidence="2">Belongs to the nicastrin family.</text>
</comment>
<evidence type="ECO:0000256" key="6">
    <source>
        <dbReference type="ARBA" id="ARBA00022976"/>
    </source>
</evidence>
<dbReference type="Pfam" id="PF18266">
    <property type="entry name" value="Ncstrn_small"/>
    <property type="match status" value="1"/>
</dbReference>
<dbReference type="GO" id="GO:0007220">
    <property type="term" value="P:Notch receptor processing"/>
    <property type="evidence" value="ECO:0007669"/>
    <property type="project" value="TreeGrafter"/>
</dbReference>
<dbReference type="Proteomes" id="UP001187531">
    <property type="component" value="Unassembled WGS sequence"/>
</dbReference>
<dbReference type="SUPFAM" id="SSF53187">
    <property type="entry name" value="Zn-dependent exopeptidases"/>
    <property type="match status" value="1"/>
</dbReference>
<keyword evidence="6" id="KW-0914">Notch signaling pathway</keyword>
<evidence type="ECO:0000256" key="8">
    <source>
        <dbReference type="ARBA" id="ARBA00023136"/>
    </source>
</evidence>
<feature type="non-terminal residue" evidence="13">
    <location>
        <position position="1"/>
    </location>
</feature>
<protein>
    <recommendedName>
        <fullName evidence="3">Nicastrin</fullName>
    </recommendedName>
</protein>
<gene>
    <name evidence="13" type="ORF">QYM36_015832</name>
</gene>
<organism evidence="13 14">
    <name type="scientific">Artemia franciscana</name>
    <name type="common">Brine shrimp</name>
    <name type="synonym">Artemia sanfranciscana</name>
    <dbReference type="NCBI Taxonomy" id="6661"/>
    <lineage>
        <taxon>Eukaryota</taxon>
        <taxon>Metazoa</taxon>
        <taxon>Ecdysozoa</taxon>
        <taxon>Arthropoda</taxon>
        <taxon>Crustacea</taxon>
        <taxon>Branchiopoda</taxon>
        <taxon>Anostraca</taxon>
        <taxon>Artemiidae</taxon>
        <taxon>Artemia</taxon>
    </lineage>
</organism>
<evidence type="ECO:0000256" key="4">
    <source>
        <dbReference type="ARBA" id="ARBA00022692"/>
    </source>
</evidence>
<evidence type="ECO:0000256" key="9">
    <source>
        <dbReference type="ARBA" id="ARBA00023180"/>
    </source>
</evidence>
<feature type="domain" description="Nicastrin small lobe" evidence="12">
    <location>
        <begin position="39"/>
        <end position="211"/>
    </location>
</feature>
<evidence type="ECO:0000259" key="12">
    <source>
        <dbReference type="Pfam" id="PF18266"/>
    </source>
</evidence>
<proteinExistence type="inferred from homology"/>
<dbReference type="GO" id="GO:0016485">
    <property type="term" value="P:protein processing"/>
    <property type="evidence" value="ECO:0007669"/>
    <property type="project" value="InterPro"/>
</dbReference>
<feature type="signal peptide" evidence="11">
    <location>
        <begin position="1"/>
        <end position="22"/>
    </location>
</feature>
<evidence type="ECO:0000256" key="3">
    <source>
        <dbReference type="ARBA" id="ARBA00015303"/>
    </source>
</evidence>
<evidence type="ECO:0000256" key="1">
    <source>
        <dbReference type="ARBA" id="ARBA00004479"/>
    </source>
</evidence>
<evidence type="ECO:0000313" key="13">
    <source>
        <dbReference type="EMBL" id="KAK2705568.1"/>
    </source>
</evidence>
<sequence>RRNRIKTMKALLFISLCFFASAERIAKRIYKPVEGSVGCFRRFNGTHQFGCSSHENGNVGVLHKIQSEDDLKWLIEIGPHSPYVALLSTRLFQREMMTSLKESGKVNGVVVLNKTGEGRPERFSIDDVCPNHYSSFYNKFEQESQFCDTNPWNPGSTEFLFEDWGFPIFFVQSIETAQNISQCYEKYNRPSIKGVPRDWPLCAIELKSPMIGAVNTPTCIRRGILDSYINPQPSMFCDPLGDKNIFATVVPTNSSTDTVQNRSVILISTRLDSMSLFEEITPGADSVVTGLAGILSLADMIGRARRLSLLNFKPDISNIVFSIFNGESFDYIGSSRTVFDMEKGIFPRPEEEGISIPASIRLHHIKYFFELEQLGSDSVDEKYFVHSDPVSQSDPDVKAEVEKLKNILNDSAVVGQNMFDVTDDVPLPPSSFQSFLKRDQRIPGIVITNHKGSFKNRYYSSEYDTADALNFSKSKQIIVDNIAAVSNVLTSTIYKLATDQKLPTSIAPDKEFIGEVLECFLINNNCTLLRYLMSRNITGPPRPLYVGVANADEDFRGNANTATLFVNEILAIKLGDRLNGVNKTDCHSDPKDDIYHHSWVGDLPGSMGECYRSTVKLTVAVSPAFIIDGYNWTSGDYSTWTESRWQPFTVRYFLKESSSYENGIFVVGVVVFFVSTVLIFLSSRRADVLFMGRITAGTS</sequence>
<evidence type="ECO:0000256" key="2">
    <source>
        <dbReference type="ARBA" id="ARBA00007717"/>
    </source>
</evidence>
<accession>A0AA88KT24</accession>
<evidence type="ECO:0000256" key="7">
    <source>
        <dbReference type="ARBA" id="ARBA00022989"/>
    </source>
</evidence>
<evidence type="ECO:0000313" key="14">
    <source>
        <dbReference type="Proteomes" id="UP001187531"/>
    </source>
</evidence>
<keyword evidence="5 11" id="KW-0732">Signal</keyword>
<evidence type="ECO:0000256" key="11">
    <source>
        <dbReference type="SAM" id="SignalP"/>
    </source>
</evidence>
<dbReference type="AlphaFoldDB" id="A0AA88KT24"/>
<comment type="caution">
    <text evidence="13">The sequence shown here is derived from an EMBL/GenBank/DDBJ whole genome shotgun (WGS) entry which is preliminary data.</text>
</comment>
<keyword evidence="4 10" id="KW-0812">Transmembrane</keyword>
<keyword evidence="7 10" id="KW-1133">Transmembrane helix</keyword>
<feature type="chain" id="PRO_5041681168" description="Nicastrin" evidence="11">
    <location>
        <begin position="23"/>
        <end position="699"/>
    </location>
</feature>
<keyword evidence="14" id="KW-1185">Reference proteome</keyword>
<reference evidence="13" key="1">
    <citation type="submission" date="2023-07" db="EMBL/GenBank/DDBJ databases">
        <title>Chromosome-level genome assembly of Artemia franciscana.</title>
        <authorList>
            <person name="Jo E."/>
        </authorList>
    </citation>
    <scope>NUCLEOTIDE SEQUENCE</scope>
    <source>
        <tissue evidence="13">Whole body</tissue>
    </source>
</reference>
<dbReference type="GO" id="GO:0005886">
    <property type="term" value="C:plasma membrane"/>
    <property type="evidence" value="ECO:0007669"/>
    <property type="project" value="TreeGrafter"/>
</dbReference>
<dbReference type="PANTHER" id="PTHR21092:SF0">
    <property type="entry name" value="NICASTRIN"/>
    <property type="match status" value="1"/>
</dbReference>
<name>A0AA88KT24_ARTSF</name>
<evidence type="ECO:0000256" key="10">
    <source>
        <dbReference type="SAM" id="Phobius"/>
    </source>
</evidence>
<feature type="transmembrane region" description="Helical" evidence="10">
    <location>
        <begin position="663"/>
        <end position="681"/>
    </location>
</feature>
<dbReference type="PANTHER" id="PTHR21092">
    <property type="entry name" value="NICASTRIN"/>
    <property type="match status" value="1"/>
</dbReference>
<dbReference type="InterPro" id="IPR008710">
    <property type="entry name" value="Nicastrin"/>
</dbReference>
<dbReference type="Pfam" id="PF05450">
    <property type="entry name" value="Nicastrin"/>
    <property type="match status" value="1"/>
</dbReference>
<keyword evidence="8 10" id="KW-0472">Membrane</keyword>
<comment type="subcellular location">
    <subcellularLocation>
        <location evidence="1">Membrane</location>
        <topology evidence="1">Single-pass type I membrane protein</topology>
    </subcellularLocation>
</comment>
<dbReference type="EMBL" id="JAVRJZ010000020">
    <property type="protein sequence ID" value="KAK2705568.1"/>
    <property type="molecule type" value="Genomic_DNA"/>
</dbReference>
<keyword evidence="9" id="KW-0325">Glycoprotein</keyword>